<evidence type="ECO:0000256" key="2">
    <source>
        <dbReference type="SAM" id="SignalP"/>
    </source>
</evidence>
<proteinExistence type="predicted"/>
<reference evidence="6" key="1">
    <citation type="submission" date="2016-06" db="UniProtKB">
        <authorList>
            <consortium name="WormBaseParasite"/>
        </authorList>
    </citation>
    <scope>IDENTIFICATION</scope>
</reference>
<dbReference type="WBParaSite" id="SBAD_0000502901-mRNA-1">
    <property type="protein sequence ID" value="SBAD_0000502901-mRNA-1"/>
    <property type="gene ID" value="SBAD_0000502901"/>
</dbReference>
<protein>
    <submittedName>
        <fullName evidence="6">Apple domain-containing protein</fullName>
    </submittedName>
</protein>
<dbReference type="Proteomes" id="UP000270296">
    <property type="component" value="Unassembled WGS sequence"/>
</dbReference>
<organism evidence="6">
    <name type="scientific">Soboliphyme baturini</name>
    <dbReference type="NCBI Taxonomy" id="241478"/>
    <lineage>
        <taxon>Eukaryota</taxon>
        <taxon>Metazoa</taxon>
        <taxon>Ecdysozoa</taxon>
        <taxon>Nematoda</taxon>
        <taxon>Enoplea</taxon>
        <taxon>Dorylaimia</taxon>
        <taxon>Dioctophymatida</taxon>
        <taxon>Dioctophymatoidea</taxon>
        <taxon>Soboliphymatidae</taxon>
        <taxon>Soboliphyme</taxon>
    </lineage>
</organism>
<feature type="compositionally biased region" description="Basic and acidic residues" evidence="1">
    <location>
        <begin position="114"/>
        <end position="124"/>
    </location>
</feature>
<evidence type="ECO:0000313" key="6">
    <source>
        <dbReference type="WBParaSite" id="SBAD_0000502901-mRNA-1"/>
    </source>
</evidence>
<dbReference type="OrthoDB" id="5869233at2759"/>
<feature type="region of interest" description="Disordered" evidence="1">
    <location>
        <begin position="112"/>
        <end position="139"/>
    </location>
</feature>
<dbReference type="AlphaFoldDB" id="A0A183IMI5"/>
<evidence type="ECO:0000313" key="5">
    <source>
        <dbReference type="Proteomes" id="UP000270296"/>
    </source>
</evidence>
<dbReference type="InterPro" id="IPR003609">
    <property type="entry name" value="Pan_app"/>
</dbReference>
<reference evidence="4 5" key="2">
    <citation type="submission" date="2018-11" db="EMBL/GenBank/DDBJ databases">
        <authorList>
            <consortium name="Pathogen Informatics"/>
        </authorList>
    </citation>
    <scope>NUCLEOTIDE SEQUENCE [LARGE SCALE GENOMIC DNA]</scope>
</reference>
<feature type="domain" description="Apple" evidence="3">
    <location>
        <begin position="440"/>
        <end position="526"/>
    </location>
</feature>
<dbReference type="EMBL" id="UZAM01008579">
    <property type="protein sequence ID" value="VDP05508.1"/>
    <property type="molecule type" value="Genomic_DNA"/>
</dbReference>
<keyword evidence="5" id="KW-1185">Reference proteome</keyword>
<sequence length="572" mass="63405">MWVTGTMVSSVSIIVTLPLVKSNVFVPRIDFPFDVFSKSKLHCVARTQRTRDLPESSIIERETHPTVLISSYDISKEAETEQLIVVNGTTTRTPSRKLLVLVHEPVTFANEALNRSKETSREPESGDEPATTLSTSKHEVQTVARETTTNTVMVSPTYIVHTAATPSVNETASYVTRNITKLDVSETVHYDRNVEEEPGSEGYLAKSTSTASSTRYSHLTAKPLTASLHTTNFSTAPDVSSRILTKFLSTSTVAATLAQRSSSVTSVQGKALEKHTPIAETVTRQLSMISSSPHIEKTSQGQANTTEAKDLSYSLANKTTNAIRITPSNDSASDDYLLREEVEVDLHFNNASDVFEIVLEKKPSPMIVDNVTSSSVFSTTLIDEYNQTDSAKAPLLNATSVEVAFRNSETVTTRQTDMTMSQHTRPIESISPPIGKLPLCSENITYEIKQPDALSKVTYSKELQARSIHHCAELCYENRCLSAAFLEPAVADETGTCLLSFKEEFCSRNPERHTNYDGVPPVEIHCLKCGQFMVDDRPNVITKDEHVIGFKLEEYKQKRKFAGKYHYHSTLF</sequence>
<keyword evidence="2" id="KW-0732">Signal</keyword>
<dbReference type="PROSITE" id="PS50948">
    <property type="entry name" value="PAN"/>
    <property type="match status" value="1"/>
</dbReference>
<feature type="chain" id="PRO_5043140138" evidence="2">
    <location>
        <begin position="23"/>
        <end position="572"/>
    </location>
</feature>
<gene>
    <name evidence="4" type="ORF">SBAD_LOCUS4831</name>
</gene>
<name>A0A183IMI5_9BILA</name>
<accession>A0A183IMI5</accession>
<evidence type="ECO:0000313" key="4">
    <source>
        <dbReference type="EMBL" id="VDP05508.1"/>
    </source>
</evidence>
<evidence type="ECO:0000259" key="3">
    <source>
        <dbReference type="PROSITE" id="PS50948"/>
    </source>
</evidence>
<evidence type="ECO:0000256" key="1">
    <source>
        <dbReference type="SAM" id="MobiDB-lite"/>
    </source>
</evidence>
<feature type="signal peptide" evidence="2">
    <location>
        <begin position="1"/>
        <end position="22"/>
    </location>
</feature>